<evidence type="ECO:0000259" key="1">
    <source>
        <dbReference type="PROSITE" id="PS51370"/>
    </source>
</evidence>
<accession>A0A6J1C779</accession>
<evidence type="ECO:0000313" key="2">
    <source>
        <dbReference type="Proteomes" id="UP000504603"/>
    </source>
</evidence>
<feature type="domain" description="R" evidence="1">
    <location>
        <begin position="24"/>
        <end position="41"/>
    </location>
</feature>
<dbReference type="PROSITE" id="PS51370">
    <property type="entry name" value="R"/>
    <property type="match status" value="1"/>
</dbReference>
<dbReference type="Proteomes" id="UP000504603">
    <property type="component" value="Unplaced"/>
</dbReference>
<organism evidence="2 3">
    <name type="scientific">Momordica charantia</name>
    <name type="common">Bitter gourd</name>
    <name type="synonym">Balsam pear</name>
    <dbReference type="NCBI Taxonomy" id="3673"/>
    <lineage>
        <taxon>Eukaryota</taxon>
        <taxon>Viridiplantae</taxon>
        <taxon>Streptophyta</taxon>
        <taxon>Embryophyta</taxon>
        <taxon>Tracheophyta</taxon>
        <taxon>Spermatophyta</taxon>
        <taxon>Magnoliopsida</taxon>
        <taxon>eudicotyledons</taxon>
        <taxon>Gunneridae</taxon>
        <taxon>Pentapetalae</taxon>
        <taxon>rosids</taxon>
        <taxon>fabids</taxon>
        <taxon>Cucurbitales</taxon>
        <taxon>Cucurbitaceae</taxon>
        <taxon>Momordiceae</taxon>
        <taxon>Momordica</taxon>
    </lineage>
</organism>
<protein>
    <submittedName>
        <fullName evidence="3">Uncharacterized protein LOC111009036</fullName>
    </submittedName>
</protein>
<proteinExistence type="predicted"/>
<dbReference type="RefSeq" id="XP_022137641.1">
    <property type="nucleotide sequence ID" value="XM_022281949.1"/>
</dbReference>
<dbReference type="KEGG" id="mcha:111009036"/>
<keyword evidence="2" id="KW-1185">Reference proteome</keyword>
<sequence>MKSGGKEMKKTRIKKPIIRKPMAKEMRKKARERARARTIEKNQILQISRDYSVISDFDHHDPKINTSSCFETGEESGATTQISYNFNPPAMEVEDHHQPMSSQFGSDYQNSLEIMGNWSPSDSTFNFLHQTSTLDLQVQEQELGDSQFFG</sequence>
<evidence type="ECO:0000313" key="3">
    <source>
        <dbReference type="RefSeq" id="XP_022137641.1"/>
    </source>
</evidence>
<name>A0A6J1C779_MOMCH</name>
<dbReference type="AlphaFoldDB" id="A0A6J1C779"/>
<reference evidence="3" key="1">
    <citation type="submission" date="2025-08" db="UniProtKB">
        <authorList>
            <consortium name="RefSeq"/>
        </authorList>
    </citation>
    <scope>IDENTIFICATION</scope>
    <source>
        <strain evidence="3">OHB3-1</strain>
    </source>
</reference>
<dbReference type="InterPro" id="IPR017888">
    <property type="entry name" value="CYC/TB1_R_domain"/>
</dbReference>
<gene>
    <name evidence="3" type="primary">LOC111009036</name>
</gene>
<dbReference type="GeneID" id="111009036"/>